<dbReference type="EMBL" id="BEHT01000012">
    <property type="protein sequence ID" value="GBC98565.1"/>
    <property type="molecule type" value="Genomic_DNA"/>
</dbReference>
<dbReference type="PANTHER" id="PTHR30121:SF6">
    <property type="entry name" value="SLR6007 PROTEIN"/>
    <property type="match status" value="1"/>
</dbReference>
<gene>
    <name evidence="1" type="ORF">HRbin17_01078</name>
</gene>
<dbReference type="AlphaFoldDB" id="A0A2H5XBL6"/>
<evidence type="ECO:0000313" key="2">
    <source>
        <dbReference type="Proteomes" id="UP000236173"/>
    </source>
</evidence>
<reference evidence="2" key="1">
    <citation type="submission" date="2017-09" db="EMBL/GenBank/DDBJ databases">
        <title>Metaegenomics of thermophilic ammonia-oxidizing enrichment culture.</title>
        <authorList>
            <person name="Kato S."/>
            <person name="Suzuki K."/>
        </authorList>
    </citation>
    <scope>NUCLEOTIDE SEQUENCE [LARGE SCALE GENOMIC DNA]</scope>
</reference>
<accession>A0A2H5XBL6</accession>
<evidence type="ECO:0000313" key="1">
    <source>
        <dbReference type="EMBL" id="GBC98565.1"/>
    </source>
</evidence>
<comment type="caution">
    <text evidence="1">The sequence shown here is derived from an EMBL/GenBank/DDBJ whole genome shotgun (WGS) entry which is preliminary data.</text>
</comment>
<name>A0A2H5XBL6_9BACT</name>
<proteinExistence type="predicted"/>
<dbReference type="InterPro" id="IPR051162">
    <property type="entry name" value="T4SS_component"/>
</dbReference>
<protein>
    <recommendedName>
        <fullName evidence="3">ATP-binding protein</fullName>
    </recommendedName>
</protein>
<sequence>MNEERPIIGLVSATSTEPTSSDNFAFWLSPDVIVNPFDIVEAEQVAHDGTSRTFGIVTTLEHTTDAPTHLSNFISNDFGQVGVEPNTVRQGTTVAKVAVLSNDKDIYMPVQCDRPVRFADEAGIHVALGVDKIPERYRVPAGLIRMSNGTQAVVYLDLRYVLGPEGAHVNITGISGLATKTSYAMFLLQSILQTAEQVGLRNKIGVIILNVKHGDLLSIDQPPKGGLEPEQHELWERLGLMPKPFDSVRYLLPHGKETPRTGYPNSFRLPERNWSIYAYSLQDTYNKLDLLLSNIPDPWDTIGALIGEIMQGLSDPNTGQWGPQRNWAQATTWRSLLNGPPLFDPNTGQARQVGEVRAVSVGRFRRILRRIVETRQSGVFVSQRARNIRNLSEEIAKMRGGEVIVVDIARLTDDEQTLVFGDILRTVYALYAEEGSEREDLPEKVVIFVDELNKYAPAREKESPIIEQVLDIAERGRSLGVVLFGAEQFMSAVHERVAGNCSTIVVGRSGSAELSAVHYRFLEQSVKANITRLEKGELVLSHAIYRQPIKIIFPKPAYLQEGT</sequence>
<evidence type="ECO:0008006" key="3">
    <source>
        <dbReference type="Google" id="ProtNLM"/>
    </source>
</evidence>
<dbReference type="PANTHER" id="PTHR30121">
    <property type="entry name" value="UNCHARACTERIZED PROTEIN YJGR-RELATED"/>
    <property type="match status" value="1"/>
</dbReference>
<dbReference type="SUPFAM" id="SSF52540">
    <property type="entry name" value="P-loop containing nucleoside triphosphate hydrolases"/>
    <property type="match status" value="1"/>
</dbReference>
<dbReference type="Gene3D" id="3.40.50.300">
    <property type="entry name" value="P-loop containing nucleotide triphosphate hydrolases"/>
    <property type="match status" value="1"/>
</dbReference>
<dbReference type="Proteomes" id="UP000236173">
    <property type="component" value="Unassembled WGS sequence"/>
</dbReference>
<dbReference type="InterPro" id="IPR027417">
    <property type="entry name" value="P-loop_NTPase"/>
</dbReference>
<organism evidence="1 2">
    <name type="scientific">Candidatus Fervidibacter japonicus</name>
    <dbReference type="NCBI Taxonomy" id="2035412"/>
    <lineage>
        <taxon>Bacteria</taxon>
        <taxon>Candidatus Fervidibacterota</taxon>
        <taxon>Candidatus Fervidibacter</taxon>
    </lineage>
</organism>